<sequence length="103" mass="11726">MRNGRCRSAKGKCEDADNIARQIIQANSGTNRNRSGQMRDMNAILAKRRKHGARGLFSEKFEFYALIGSKAFFGSGYQHGAVDSRRKSCFYPMPFRQTISPFR</sequence>
<proteinExistence type="predicted"/>
<dbReference type="AlphaFoldDB" id="A0A1S7Q054"/>
<accession>A0A1S7Q054</accession>
<evidence type="ECO:0000313" key="2">
    <source>
        <dbReference type="Proteomes" id="UP000191897"/>
    </source>
</evidence>
<name>A0A1S7Q054_AGRTU</name>
<evidence type="ECO:0000313" key="1">
    <source>
        <dbReference type="EMBL" id="CUX29012.1"/>
    </source>
</evidence>
<dbReference type="EMBL" id="FBWC01000014">
    <property type="protein sequence ID" value="CUX29012.1"/>
    <property type="molecule type" value="Genomic_DNA"/>
</dbReference>
<reference evidence="1 2" key="1">
    <citation type="submission" date="2016-01" db="EMBL/GenBank/DDBJ databases">
        <authorList>
            <person name="Oliw E.H."/>
        </authorList>
    </citation>
    <scope>NUCLEOTIDE SEQUENCE [LARGE SCALE GENOMIC DNA]</scope>
    <source>
        <strain evidence="1 2">Kerr 14</strain>
    </source>
</reference>
<organism evidence="1 2">
    <name type="scientific">Agrobacterium tumefaciens str. Kerr 14</name>
    <dbReference type="NCBI Taxonomy" id="1183424"/>
    <lineage>
        <taxon>Bacteria</taxon>
        <taxon>Pseudomonadati</taxon>
        <taxon>Pseudomonadota</taxon>
        <taxon>Alphaproteobacteria</taxon>
        <taxon>Hyphomicrobiales</taxon>
        <taxon>Rhizobiaceae</taxon>
        <taxon>Rhizobium/Agrobacterium group</taxon>
        <taxon>Agrobacterium</taxon>
        <taxon>Agrobacterium tumefaciens complex</taxon>
    </lineage>
</organism>
<protein>
    <submittedName>
        <fullName evidence="1">Uncharacterized protein</fullName>
    </submittedName>
</protein>
<dbReference type="Proteomes" id="UP000191897">
    <property type="component" value="Unassembled WGS sequence"/>
</dbReference>
<gene>
    <name evidence="1" type="ORF">AGR4C_Cc50244</name>
</gene>